<evidence type="ECO:0000313" key="2">
    <source>
        <dbReference type="EMBL" id="ALC05960.1"/>
    </source>
</evidence>
<dbReference type="AlphaFoldDB" id="A0A0M4CM07"/>
<reference evidence="2 3" key="1">
    <citation type="submission" date="2014-08" db="EMBL/GenBank/DDBJ databases">
        <title>Complete genome sequence of Corynebacterium deserti GIMN1.010 (=DSM 45689), isolated from desert sand in western China.</title>
        <authorList>
            <person name="Ruckert C."/>
            <person name="Albersmeier A."/>
            <person name="Kalinowski J."/>
        </authorList>
    </citation>
    <scope>NUCLEOTIDE SEQUENCE [LARGE SCALE GENOMIC DNA]</scope>
    <source>
        <strain evidence="2 3">GIMN1.010</strain>
    </source>
</reference>
<proteinExistence type="predicted"/>
<feature type="domain" description="IrrE N-terminal-like" evidence="1">
    <location>
        <begin position="10"/>
        <end position="112"/>
    </location>
</feature>
<dbReference type="EMBL" id="CP009220">
    <property type="protein sequence ID" value="ALC05960.1"/>
    <property type="molecule type" value="Genomic_DNA"/>
</dbReference>
<dbReference type="OrthoDB" id="4727201at2"/>
<gene>
    <name evidence="2" type="ORF">CDES_07775</name>
</gene>
<keyword evidence="3" id="KW-1185">Reference proteome</keyword>
<dbReference type="InterPro" id="IPR010359">
    <property type="entry name" value="IrrE_HExxH"/>
</dbReference>
<dbReference type="Proteomes" id="UP000068067">
    <property type="component" value="Chromosome"/>
</dbReference>
<dbReference type="Gene3D" id="1.10.10.2910">
    <property type="match status" value="1"/>
</dbReference>
<dbReference type="PATRIC" id="fig|931089.4.peg.1569"/>
<dbReference type="RefSeq" id="WP_053544961.1">
    <property type="nucleotide sequence ID" value="NZ_CP009220.1"/>
</dbReference>
<dbReference type="Pfam" id="PF06114">
    <property type="entry name" value="Peptidase_M78"/>
    <property type="match status" value="1"/>
</dbReference>
<organism evidence="2 3">
    <name type="scientific">Corynebacterium deserti GIMN1.010</name>
    <dbReference type="NCBI Taxonomy" id="931089"/>
    <lineage>
        <taxon>Bacteria</taxon>
        <taxon>Bacillati</taxon>
        <taxon>Actinomycetota</taxon>
        <taxon>Actinomycetes</taxon>
        <taxon>Mycobacteriales</taxon>
        <taxon>Corynebacteriaceae</taxon>
        <taxon>Corynebacterium</taxon>
    </lineage>
</organism>
<evidence type="ECO:0000259" key="1">
    <source>
        <dbReference type="Pfam" id="PF06114"/>
    </source>
</evidence>
<sequence length="134" mass="15409">MDLDKLADLIGVRVVETKDLHPSHAGMYIHRRRLILLRAGLDDWNRRSVFAHELAHAYYHDEKHGDPRIENRANRWAAQLLITEDDYRSAELIHGSHPGAIAHELGVNIDVVHTWCDIRIHAGASIPIKYQRES</sequence>
<name>A0A0M4CM07_9CORY</name>
<dbReference type="STRING" id="931089.CDES_07775"/>
<dbReference type="KEGG" id="cdx:CDES_07775"/>
<accession>A0A0M4CM07</accession>
<evidence type="ECO:0000313" key="3">
    <source>
        <dbReference type="Proteomes" id="UP000068067"/>
    </source>
</evidence>
<protein>
    <recommendedName>
        <fullName evidence="1">IrrE N-terminal-like domain-containing protein</fullName>
    </recommendedName>
</protein>